<feature type="transmembrane region" description="Helical" evidence="1">
    <location>
        <begin position="72"/>
        <end position="94"/>
    </location>
</feature>
<dbReference type="OrthoDB" id="9939027at2"/>
<evidence type="ECO:0000256" key="1">
    <source>
        <dbReference type="SAM" id="Phobius"/>
    </source>
</evidence>
<name>A0A2A5JMU7_PSEO7</name>
<accession>A0A2A5JMU7</accession>
<keyword evidence="1" id="KW-0812">Transmembrane</keyword>
<keyword evidence="3" id="KW-1185">Reference proteome</keyword>
<dbReference type="RefSeq" id="WP_099643042.1">
    <property type="nucleotide sequence ID" value="NZ_NKHF01000074.1"/>
</dbReference>
<evidence type="ECO:0000313" key="3">
    <source>
        <dbReference type="Proteomes" id="UP000228621"/>
    </source>
</evidence>
<gene>
    <name evidence="2" type="ORF">CEX98_16000</name>
</gene>
<feature type="transmembrane region" description="Helical" evidence="1">
    <location>
        <begin position="6"/>
        <end position="25"/>
    </location>
</feature>
<protein>
    <submittedName>
        <fullName evidence="2">Uncharacterized protein</fullName>
    </submittedName>
</protein>
<sequence length="95" mass="11174">MEWKKVLVIAFGIIWFVLSALFIIGFEPIEKLLACMFMFAICFRYIYAFFLNRPMYVPYSGEELPPTGERNIARFFLFFVGVVGCTCFTFYTLFV</sequence>
<keyword evidence="1" id="KW-1133">Transmembrane helix</keyword>
<dbReference type="AlphaFoldDB" id="A0A2A5JMU7"/>
<organism evidence="2 3">
    <name type="scientific">Pseudoalteromonas piscicida</name>
    <dbReference type="NCBI Taxonomy" id="43662"/>
    <lineage>
        <taxon>Bacteria</taxon>
        <taxon>Pseudomonadati</taxon>
        <taxon>Pseudomonadota</taxon>
        <taxon>Gammaproteobacteria</taxon>
        <taxon>Alteromonadales</taxon>
        <taxon>Pseudoalteromonadaceae</taxon>
        <taxon>Pseudoalteromonas</taxon>
    </lineage>
</organism>
<dbReference type="EMBL" id="NKHF01000074">
    <property type="protein sequence ID" value="PCK30772.1"/>
    <property type="molecule type" value="Genomic_DNA"/>
</dbReference>
<keyword evidence="1" id="KW-0472">Membrane</keyword>
<dbReference type="Proteomes" id="UP000228621">
    <property type="component" value="Unassembled WGS sequence"/>
</dbReference>
<evidence type="ECO:0000313" key="2">
    <source>
        <dbReference type="EMBL" id="PCK30772.1"/>
    </source>
</evidence>
<comment type="caution">
    <text evidence="2">The sequence shown here is derived from an EMBL/GenBank/DDBJ whole genome shotgun (WGS) entry which is preliminary data.</text>
</comment>
<feature type="transmembrane region" description="Helical" evidence="1">
    <location>
        <begin position="32"/>
        <end position="52"/>
    </location>
</feature>
<proteinExistence type="predicted"/>
<reference evidence="3" key="1">
    <citation type="journal article" date="2019" name="Genome Announc.">
        <title>Draft Genome Sequence of Pseudoalteromonas piscicida Strain 36Y ROTHPW, an Hypersaline Seawater Isolate from the South Coast of Sonora, Mexico.</title>
        <authorList>
            <person name="Sanchez-Diaz R."/>
            <person name="Molina-Garza Z.J."/>
            <person name="Cruz-Suarez L.E."/>
            <person name="Selvin J."/>
            <person name="Kiran G.S."/>
            <person name="Ibarra-Gamez J.C."/>
            <person name="Gomez-Gil B."/>
            <person name="Galaviz-Silva L."/>
        </authorList>
    </citation>
    <scope>NUCLEOTIDE SEQUENCE [LARGE SCALE GENOMIC DNA]</scope>
    <source>
        <strain evidence="3">36Y_RITHPW</strain>
    </source>
</reference>